<evidence type="ECO:0000313" key="6">
    <source>
        <dbReference type="Proteomes" id="UP000199182"/>
    </source>
</evidence>
<evidence type="ECO:0000256" key="3">
    <source>
        <dbReference type="ARBA" id="ARBA00023163"/>
    </source>
</evidence>
<dbReference type="Proteomes" id="UP000199182">
    <property type="component" value="Unassembled WGS sequence"/>
</dbReference>
<proteinExistence type="predicted"/>
<dbReference type="PROSITE" id="PS01124">
    <property type="entry name" value="HTH_ARAC_FAMILY_2"/>
    <property type="match status" value="1"/>
</dbReference>
<gene>
    <name evidence="5" type="ORF">SAMN05192585_1617</name>
</gene>
<dbReference type="InterPro" id="IPR018060">
    <property type="entry name" value="HTH_AraC"/>
</dbReference>
<protein>
    <submittedName>
        <fullName evidence="5">Transcriptional regulator, AraC family</fullName>
    </submittedName>
</protein>
<sequence>MFSIPYLCYTAFNITTPVKKSNIENAILNVRGDNVESWEKVNAVQRMQDYIASHLAEPITLHMLAQASGYSPWYCTRLFKELCGKSPFEYIRLLRLSKAALRLRDSDDRVLDVALDFVFDSHEGFTRAFSKQFGLSPKEYQSRTPPLRLFMPYAIRDYYLMLQKGGNHMAEKNEKNTAAVFVQVVERPARKLIIKRGIKATEYFSYCEEVGCDIWGVLSSIKEALYEPIGMWLPDRFRTAGTSFYAQGVEVPADYTGMVPEGCEIIDLPACKVMVFQGPPYEDEQYSEAIEQVWEVMKRYNPELYGFTWADDDGPRFQLAPMGYRGYIEARPVRQINSK</sequence>
<keyword evidence="3" id="KW-0804">Transcription</keyword>
<organism evidence="5 6">
    <name type="scientific">Acetanaerobacterium elongatum</name>
    <dbReference type="NCBI Taxonomy" id="258515"/>
    <lineage>
        <taxon>Bacteria</taxon>
        <taxon>Bacillati</taxon>
        <taxon>Bacillota</taxon>
        <taxon>Clostridia</taxon>
        <taxon>Eubacteriales</taxon>
        <taxon>Oscillospiraceae</taxon>
        <taxon>Acetanaerobacterium</taxon>
    </lineage>
</organism>
<name>A0A1H0H4X0_9FIRM</name>
<reference evidence="5 6" key="1">
    <citation type="submission" date="2016-10" db="EMBL/GenBank/DDBJ databases">
        <authorList>
            <person name="de Groot N.N."/>
        </authorList>
    </citation>
    <scope>NUCLEOTIDE SEQUENCE [LARGE SCALE GENOMIC DNA]</scope>
    <source>
        <strain evidence="5 6">CGMCC 1.5012</strain>
    </source>
</reference>
<dbReference type="GO" id="GO:0003700">
    <property type="term" value="F:DNA-binding transcription factor activity"/>
    <property type="evidence" value="ECO:0007669"/>
    <property type="project" value="InterPro"/>
</dbReference>
<dbReference type="STRING" id="258515.SAMN05192585_1617"/>
<dbReference type="EMBL" id="FNID01000061">
    <property type="protein sequence ID" value="SDO14140.1"/>
    <property type="molecule type" value="Genomic_DNA"/>
</dbReference>
<dbReference type="InterPro" id="IPR009057">
    <property type="entry name" value="Homeodomain-like_sf"/>
</dbReference>
<dbReference type="AlphaFoldDB" id="A0A1H0H4X0"/>
<dbReference type="SMART" id="SM00342">
    <property type="entry name" value="HTH_ARAC"/>
    <property type="match status" value="1"/>
</dbReference>
<dbReference type="Pfam" id="PF12833">
    <property type="entry name" value="HTH_18"/>
    <property type="match status" value="1"/>
</dbReference>
<dbReference type="Gene3D" id="1.10.10.60">
    <property type="entry name" value="Homeodomain-like"/>
    <property type="match status" value="2"/>
</dbReference>
<dbReference type="SUPFAM" id="SSF46689">
    <property type="entry name" value="Homeodomain-like"/>
    <property type="match status" value="2"/>
</dbReference>
<dbReference type="GO" id="GO:0043565">
    <property type="term" value="F:sequence-specific DNA binding"/>
    <property type="evidence" value="ECO:0007669"/>
    <property type="project" value="InterPro"/>
</dbReference>
<evidence type="ECO:0000256" key="1">
    <source>
        <dbReference type="ARBA" id="ARBA00023015"/>
    </source>
</evidence>
<evidence type="ECO:0000256" key="2">
    <source>
        <dbReference type="ARBA" id="ARBA00023125"/>
    </source>
</evidence>
<keyword evidence="1" id="KW-0805">Transcription regulation</keyword>
<evidence type="ECO:0000259" key="4">
    <source>
        <dbReference type="PROSITE" id="PS01124"/>
    </source>
</evidence>
<dbReference type="PANTHER" id="PTHR47504:SF5">
    <property type="entry name" value="RIGHT ORIGIN-BINDING PROTEIN"/>
    <property type="match status" value="1"/>
</dbReference>
<keyword evidence="6" id="KW-1185">Reference proteome</keyword>
<accession>A0A1H0H4X0</accession>
<dbReference type="InterPro" id="IPR050959">
    <property type="entry name" value="MarA-like"/>
</dbReference>
<evidence type="ECO:0000313" key="5">
    <source>
        <dbReference type="EMBL" id="SDO14140.1"/>
    </source>
</evidence>
<dbReference type="PANTHER" id="PTHR47504">
    <property type="entry name" value="RIGHT ORIGIN-BINDING PROTEIN"/>
    <property type="match status" value="1"/>
</dbReference>
<feature type="domain" description="HTH araC/xylS-type" evidence="4">
    <location>
        <begin position="45"/>
        <end position="143"/>
    </location>
</feature>
<keyword evidence="2" id="KW-0238">DNA-binding</keyword>